<feature type="compositionally biased region" description="Polar residues" evidence="1">
    <location>
        <begin position="21"/>
        <end position="33"/>
    </location>
</feature>
<dbReference type="Proteomes" id="UP001201163">
    <property type="component" value="Unassembled WGS sequence"/>
</dbReference>
<evidence type="ECO:0000256" key="1">
    <source>
        <dbReference type="SAM" id="MobiDB-lite"/>
    </source>
</evidence>
<dbReference type="EMBL" id="JAKELL010000012">
    <property type="protein sequence ID" value="KAH8995382.1"/>
    <property type="molecule type" value="Genomic_DNA"/>
</dbReference>
<accession>A0AAD4LQE8</accession>
<proteinExistence type="predicted"/>
<evidence type="ECO:0008006" key="4">
    <source>
        <dbReference type="Google" id="ProtNLM"/>
    </source>
</evidence>
<dbReference type="PROSITE" id="PS50096">
    <property type="entry name" value="IQ"/>
    <property type="match status" value="1"/>
</dbReference>
<sequence length="517" mass="57676">MTGGTDRCSVLHRPVRPGQGLSMSTMPTRSTAGTPLENRARGDELPENVLLDIFDAYRQDIELRPAYEDVWNSRDGWFKLAHVCRSWRQVVLSSPSRLHLHLLFTPHRSSMAIMLNSLPPLPILIDYCVASWTEKDDIFALAAIRHHSRVRGIALRRPYKDMAKFLGALSCPFPGLESLEICPPNKTYSRCHDHELILPATFLSGSAPCLRQLTLREVVPECLSPLLSSATGLSELTLTLRVAYTALPGASLIANLQRLSNLRRLELSLDYWPNTRYPEPPEPPASAGDAVLLSKLTHLIFTGHILYLQPLVVGLAAPSLQHLDATLCGQSHCFPIPHLCKFICDTECQFTVVRLTLRYSKLTFCAGAGSQSIDDQPFKITIPKRVPLEQLGQELSRPLSTVEELVITWETEPWITEGFNQADQWSGFCCYVPQVKTVRISAKVALDVAHSFLPDDREPALDFLPALERVEVFSVAGMDHLHKPICDAFEPLIVARQRVGRSIRLSWPNSALVVSST</sequence>
<organism evidence="2 3">
    <name type="scientific">Lactarius akahatsu</name>
    <dbReference type="NCBI Taxonomy" id="416441"/>
    <lineage>
        <taxon>Eukaryota</taxon>
        <taxon>Fungi</taxon>
        <taxon>Dikarya</taxon>
        <taxon>Basidiomycota</taxon>
        <taxon>Agaricomycotina</taxon>
        <taxon>Agaricomycetes</taxon>
        <taxon>Russulales</taxon>
        <taxon>Russulaceae</taxon>
        <taxon>Lactarius</taxon>
    </lineage>
</organism>
<evidence type="ECO:0000313" key="3">
    <source>
        <dbReference type="Proteomes" id="UP001201163"/>
    </source>
</evidence>
<name>A0AAD4LQE8_9AGAM</name>
<keyword evidence="3" id="KW-1185">Reference proteome</keyword>
<evidence type="ECO:0000313" key="2">
    <source>
        <dbReference type="EMBL" id="KAH8995382.1"/>
    </source>
</evidence>
<reference evidence="2" key="1">
    <citation type="submission" date="2022-01" db="EMBL/GenBank/DDBJ databases">
        <title>Comparative genomics reveals a dynamic genome evolution in the ectomycorrhizal milk-cap (Lactarius) mushrooms.</title>
        <authorList>
            <consortium name="DOE Joint Genome Institute"/>
            <person name="Lebreton A."/>
            <person name="Tang N."/>
            <person name="Kuo A."/>
            <person name="LaButti K."/>
            <person name="Drula E."/>
            <person name="Barry K."/>
            <person name="Clum A."/>
            <person name="Lipzen A."/>
            <person name="Mousain D."/>
            <person name="Ng V."/>
            <person name="Wang R."/>
            <person name="Wang X."/>
            <person name="Dai Y."/>
            <person name="Henrissat B."/>
            <person name="Grigoriev I.V."/>
            <person name="Guerin-Laguette A."/>
            <person name="Yu F."/>
            <person name="Martin F.M."/>
        </authorList>
    </citation>
    <scope>NUCLEOTIDE SEQUENCE</scope>
    <source>
        <strain evidence="2">QP</strain>
    </source>
</reference>
<dbReference type="AlphaFoldDB" id="A0AAD4LQE8"/>
<gene>
    <name evidence="2" type="ORF">EDB92DRAFT_199655</name>
</gene>
<feature type="region of interest" description="Disordered" evidence="1">
    <location>
        <begin position="1"/>
        <end position="39"/>
    </location>
</feature>
<protein>
    <recommendedName>
        <fullName evidence="4">F-box domain-containing protein</fullName>
    </recommendedName>
</protein>
<comment type="caution">
    <text evidence="2">The sequence shown here is derived from an EMBL/GenBank/DDBJ whole genome shotgun (WGS) entry which is preliminary data.</text>
</comment>